<comment type="cofactor">
    <cofactor evidence="1">
        <name>pyridoxal 5'-phosphate</name>
        <dbReference type="ChEBI" id="CHEBI:597326"/>
    </cofactor>
</comment>
<name>A0ABS5BRN4_9BACT</name>
<evidence type="ECO:0000259" key="4">
    <source>
        <dbReference type="Pfam" id="PF00291"/>
    </source>
</evidence>
<dbReference type="Proteomes" id="UP000676565">
    <property type="component" value="Unassembled WGS sequence"/>
</dbReference>
<keyword evidence="2" id="KW-0663">Pyridoxal phosphate</keyword>
<dbReference type="InterPro" id="IPR050214">
    <property type="entry name" value="Cys_Synth/Cystath_Beta-Synth"/>
</dbReference>
<evidence type="ECO:0000313" key="5">
    <source>
        <dbReference type="EMBL" id="MBP3956376.1"/>
    </source>
</evidence>
<accession>A0ABS5BRN4</accession>
<proteinExistence type="predicted"/>
<dbReference type="Pfam" id="PF00291">
    <property type="entry name" value="PALP"/>
    <property type="match status" value="1"/>
</dbReference>
<dbReference type="SUPFAM" id="SSF53686">
    <property type="entry name" value="Tryptophan synthase beta subunit-like PLP-dependent enzymes"/>
    <property type="match status" value="1"/>
</dbReference>
<dbReference type="InterPro" id="IPR001926">
    <property type="entry name" value="TrpB-like_PALP"/>
</dbReference>
<dbReference type="Gene3D" id="3.40.50.1100">
    <property type="match status" value="1"/>
</dbReference>
<gene>
    <name evidence="5" type="ORF">J8F10_13915</name>
</gene>
<dbReference type="PANTHER" id="PTHR10314">
    <property type="entry name" value="CYSTATHIONINE BETA-SYNTHASE"/>
    <property type="match status" value="1"/>
</dbReference>
<keyword evidence="6" id="KW-1185">Reference proteome</keyword>
<feature type="domain" description="Tryptophan synthase beta chain-like PALP" evidence="4">
    <location>
        <begin position="12"/>
        <end position="90"/>
    </location>
</feature>
<evidence type="ECO:0000256" key="1">
    <source>
        <dbReference type="ARBA" id="ARBA00001933"/>
    </source>
</evidence>
<organism evidence="5 6">
    <name type="scientific">Gemmata palustris</name>
    <dbReference type="NCBI Taxonomy" id="2822762"/>
    <lineage>
        <taxon>Bacteria</taxon>
        <taxon>Pseudomonadati</taxon>
        <taxon>Planctomycetota</taxon>
        <taxon>Planctomycetia</taxon>
        <taxon>Gemmatales</taxon>
        <taxon>Gemmataceae</taxon>
        <taxon>Gemmata</taxon>
    </lineage>
</organism>
<reference evidence="5 6" key="1">
    <citation type="submission" date="2021-04" db="EMBL/GenBank/DDBJ databases">
        <authorList>
            <person name="Ivanova A."/>
        </authorList>
    </citation>
    <scope>NUCLEOTIDE SEQUENCE [LARGE SCALE GENOMIC DNA]</scope>
    <source>
        <strain evidence="5 6">G18</strain>
    </source>
</reference>
<feature type="region of interest" description="Disordered" evidence="3">
    <location>
        <begin position="1"/>
        <end position="22"/>
    </location>
</feature>
<sequence length="106" mass="11341">MAHLVDPNQPDHDANYKVEGIGGSEPPAVLDLRVIDGAERVSDEESFAMAKRLICEEGLLVGGSSGTAVVAALRVAARADVRGPVVAILADSWDRYLSTPWLRSRD</sequence>
<comment type="caution">
    <text evidence="5">The sequence shown here is derived from an EMBL/GenBank/DDBJ whole genome shotgun (WGS) entry which is preliminary data.</text>
</comment>
<evidence type="ECO:0000256" key="2">
    <source>
        <dbReference type="ARBA" id="ARBA00022898"/>
    </source>
</evidence>
<evidence type="ECO:0000256" key="3">
    <source>
        <dbReference type="SAM" id="MobiDB-lite"/>
    </source>
</evidence>
<protein>
    <submittedName>
        <fullName evidence="5">Pyridoxal-phosphate dependent enzyme</fullName>
    </submittedName>
</protein>
<dbReference type="EMBL" id="JAGKQQ010000001">
    <property type="protein sequence ID" value="MBP3956376.1"/>
    <property type="molecule type" value="Genomic_DNA"/>
</dbReference>
<dbReference type="InterPro" id="IPR036052">
    <property type="entry name" value="TrpB-like_PALP_sf"/>
</dbReference>
<evidence type="ECO:0000313" key="6">
    <source>
        <dbReference type="Proteomes" id="UP000676565"/>
    </source>
</evidence>